<organism evidence="3 4">
    <name type="scientific">Dongia rigui</name>
    <dbReference type="NCBI Taxonomy" id="940149"/>
    <lineage>
        <taxon>Bacteria</taxon>
        <taxon>Pseudomonadati</taxon>
        <taxon>Pseudomonadota</taxon>
        <taxon>Alphaproteobacteria</taxon>
        <taxon>Rhodospirillales</taxon>
        <taxon>Dongiaceae</taxon>
        <taxon>Dongia</taxon>
    </lineage>
</organism>
<comment type="caution">
    <text evidence="3">The sequence shown here is derived from an EMBL/GenBank/DDBJ whole genome shotgun (WGS) entry which is preliminary data.</text>
</comment>
<keyword evidence="1" id="KW-0597">Phosphoprotein</keyword>
<dbReference type="PANTHER" id="PTHR43228:SF1">
    <property type="entry name" value="TWO-COMPONENT RESPONSE REGULATOR ARR22"/>
    <property type="match status" value="1"/>
</dbReference>
<sequence length="164" mass="17802">MSPVEWTVMDEERRSRPCALVIEDDSIVRALVAEILRTAGYRVYEAEDGADGIVQARVLFPALVVTDIFMPVQDGIEVLRHLKREMPQTRVVAISGGSPRVPLLDMLAVATKLGADAIVAKPFTPVELLTAASADDRGLADNVVSLNAFRRKPSGRPAQLPSKV</sequence>
<dbReference type="Gene3D" id="3.40.50.2300">
    <property type="match status" value="1"/>
</dbReference>
<dbReference type="Pfam" id="PF00072">
    <property type="entry name" value="Response_reg"/>
    <property type="match status" value="1"/>
</dbReference>
<accession>A0ABU5DW08</accession>
<dbReference type="InterPro" id="IPR052048">
    <property type="entry name" value="ST_Response_Regulator"/>
</dbReference>
<dbReference type="RefSeq" id="WP_320499909.1">
    <property type="nucleotide sequence ID" value="NZ_JAXCLX010000001.1"/>
</dbReference>
<evidence type="ECO:0000313" key="4">
    <source>
        <dbReference type="Proteomes" id="UP001271769"/>
    </source>
</evidence>
<dbReference type="Proteomes" id="UP001271769">
    <property type="component" value="Unassembled WGS sequence"/>
</dbReference>
<proteinExistence type="predicted"/>
<gene>
    <name evidence="3" type="ORF">SMD31_06095</name>
</gene>
<dbReference type="InterPro" id="IPR011006">
    <property type="entry name" value="CheY-like_superfamily"/>
</dbReference>
<dbReference type="PANTHER" id="PTHR43228">
    <property type="entry name" value="TWO-COMPONENT RESPONSE REGULATOR"/>
    <property type="match status" value="1"/>
</dbReference>
<evidence type="ECO:0000259" key="2">
    <source>
        <dbReference type="PROSITE" id="PS50110"/>
    </source>
</evidence>
<evidence type="ECO:0000313" key="3">
    <source>
        <dbReference type="EMBL" id="MDY0871482.1"/>
    </source>
</evidence>
<reference evidence="3 4" key="1">
    <citation type="journal article" date="2013" name="Antonie Van Leeuwenhoek">
        <title>Dongia rigui sp. nov., isolated from freshwater of a large wetland in Korea.</title>
        <authorList>
            <person name="Baik K.S."/>
            <person name="Hwang Y.M."/>
            <person name="Choi J.S."/>
            <person name="Kwon J."/>
            <person name="Seong C.N."/>
        </authorList>
    </citation>
    <scope>NUCLEOTIDE SEQUENCE [LARGE SCALE GENOMIC DNA]</scope>
    <source>
        <strain evidence="3 4">04SU4-P</strain>
    </source>
</reference>
<keyword evidence="4" id="KW-1185">Reference proteome</keyword>
<dbReference type="CDD" id="cd00156">
    <property type="entry name" value="REC"/>
    <property type="match status" value="1"/>
</dbReference>
<feature type="modified residue" description="4-aspartylphosphate" evidence="1">
    <location>
        <position position="67"/>
    </location>
</feature>
<name>A0ABU5DW08_9PROT</name>
<evidence type="ECO:0000256" key="1">
    <source>
        <dbReference type="PROSITE-ProRule" id="PRU00169"/>
    </source>
</evidence>
<feature type="domain" description="Response regulatory" evidence="2">
    <location>
        <begin position="18"/>
        <end position="136"/>
    </location>
</feature>
<dbReference type="EMBL" id="JAXCLX010000001">
    <property type="protein sequence ID" value="MDY0871482.1"/>
    <property type="molecule type" value="Genomic_DNA"/>
</dbReference>
<protein>
    <submittedName>
        <fullName evidence="3">Response regulator</fullName>
    </submittedName>
</protein>
<dbReference type="SUPFAM" id="SSF52172">
    <property type="entry name" value="CheY-like"/>
    <property type="match status" value="1"/>
</dbReference>
<dbReference type="SMART" id="SM00448">
    <property type="entry name" value="REC"/>
    <property type="match status" value="1"/>
</dbReference>
<dbReference type="InterPro" id="IPR001789">
    <property type="entry name" value="Sig_transdc_resp-reg_receiver"/>
</dbReference>
<dbReference type="PROSITE" id="PS50110">
    <property type="entry name" value="RESPONSE_REGULATORY"/>
    <property type="match status" value="1"/>
</dbReference>